<dbReference type="Proteomes" id="UP000521872">
    <property type="component" value="Unassembled WGS sequence"/>
</dbReference>
<feature type="domain" description="BTB" evidence="1">
    <location>
        <begin position="14"/>
        <end position="83"/>
    </location>
</feature>
<accession>A0A8H4R191</accession>
<name>A0A8H4R191_9AGAR</name>
<evidence type="ECO:0000259" key="1">
    <source>
        <dbReference type="PROSITE" id="PS50097"/>
    </source>
</evidence>
<dbReference type="PROSITE" id="PS50097">
    <property type="entry name" value="BTB"/>
    <property type="match status" value="1"/>
</dbReference>
<keyword evidence="3" id="KW-1185">Reference proteome</keyword>
<sequence>MTVKNDDQFYFTGHYVILQAGDTRFRVPNEVLTRESQFFADMFSLPVPASEAVEGGSDDKPIVFPQTVRAESFRSLLKILYSSGGTVALDKSEWLSVLELATMWYFLERRKTAIGRLTNILSPVEKIYYGRMQKVAVWLQQGYTALVERDATITNDEALALTTNSGSEHALTAFFLLRIREKKERALRGSGGKGRRMSPFNTDMEVGQEFGEELRSIREMEGAYGVVEKLVLETPEVLPEVEDEADDRWY</sequence>
<dbReference type="InterPro" id="IPR011333">
    <property type="entry name" value="SKP1/BTB/POZ_sf"/>
</dbReference>
<protein>
    <recommendedName>
        <fullName evidence="1">BTB domain-containing protein</fullName>
    </recommendedName>
</protein>
<dbReference type="AlphaFoldDB" id="A0A8H4R191"/>
<dbReference type="InterPro" id="IPR000210">
    <property type="entry name" value="BTB/POZ_dom"/>
</dbReference>
<dbReference type="SUPFAM" id="SSF54695">
    <property type="entry name" value="POZ domain"/>
    <property type="match status" value="1"/>
</dbReference>
<dbReference type="Pfam" id="PF00651">
    <property type="entry name" value="BTB"/>
    <property type="match status" value="1"/>
</dbReference>
<dbReference type="Gene3D" id="3.30.710.10">
    <property type="entry name" value="Potassium Channel Kv1.1, Chain A"/>
    <property type="match status" value="1"/>
</dbReference>
<organism evidence="2 3">
    <name type="scientific">Agrocybe pediades</name>
    <dbReference type="NCBI Taxonomy" id="84607"/>
    <lineage>
        <taxon>Eukaryota</taxon>
        <taxon>Fungi</taxon>
        <taxon>Dikarya</taxon>
        <taxon>Basidiomycota</taxon>
        <taxon>Agaricomycotina</taxon>
        <taxon>Agaricomycetes</taxon>
        <taxon>Agaricomycetidae</taxon>
        <taxon>Agaricales</taxon>
        <taxon>Agaricineae</taxon>
        <taxon>Strophariaceae</taxon>
        <taxon>Agrocybe</taxon>
    </lineage>
</organism>
<evidence type="ECO:0000313" key="2">
    <source>
        <dbReference type="EMBL" id="KAF4620941.1"/>
    </source>
</evidence>
<reference evidence="2 3" key="1">
    <citation type="submission" date="2019-12" db="EMBL/GenBank/DDBJ databases">
        <authorList>
            <person name="Floudas D."/>
            <person name="Bentzer J."/>
            <person name="Ahren D."/>
            <person name="Johansson T."/>
            <person name="Persson P."/>
            <person name="Tunlid A."/>
        </authorList>
    </citation>
    <scope>NUCLEOTIDE SEQUENCE [LARGE SCALE GENOMIC DNA]</scope>
    <source>
        <strain evidence="2 3">CBS 102.39</strain>
    </source>
</reference>
<dbReference type="EMBL" id="JAACJL010000015">
    <property type="protein sequence ID" value="KAF4620941.1"/>
    <property type="molecule type" value="Genomic_DNA"/>
</dbReference>
<comment type="caution">
    <text evidence="2">The sequence shown here is derived from an EMBL/GenBank/DDBJ whole genome shotgun (WGS) entry which is preliminary data.</text>
</comment>
<proteinExistence type="predicted"/>
<dbReference type="SMART" id="SM00225">
    <property type="entry name" value="BTB"/>
    <property type="match status" value="1"/>
</dbReference>
<evidence type="ECO:0000313" key="3">
    <source>
        <dbReference type="Proteomes" id="UP000521872"/>
    </source>
</evidence>
<dbReference type="CDD" id="cd18186">
    <property type="entry name" value="BTB_POZ_ZBTB_KLHL-like"/>
    <property type="match status" value="1"/>
</dbReference>
<gene>
    <name evidence="2" type="ORF">D9613_001098</name>
</gene>